<evidence type="ECO:0000256" key="17">
    <source>
        <dbReference type="PROSITE-ProRule" id="PRU00124"/>
    </source>
</evidence>
<feature type="disulfide bond" evidence="18">
    <location>
        <begin position="3240"/>
        <end position="3249"/>
    </location>
</feature>
<dbReference type="GO" id="GO:0005604">
    <property type="term" value="C:basement membrane"/>
    <property type="evidence" value="ECO:0007669"/>
    <property type="project" value="UniProtKB-SubCell"/>
</dbReference>
<feature type="domain" description="Ig-like" evidence="25">
    <location>
        <begin position="2213"/>
        <end position="2298"/>
    </location>
</feature>
<evidence type="ECO:0000259" key="26">
    <source>
        <dbReference type="PROSITE" id="PS51115"/>
    </source>
</evidence>
<feature type="region of interest" description="Disordered" evidence="19">
    <location>
        <begin position="1622"/>
        <end position="1641"/>
    </location>
</feature>
<feature type="domain" description="Laminin EGF-like" evidence="24">
    <location>
        <begin position="3164"/>
        <end position="3213"/>
    </location>
</feature>
<dbReference type="FunFam" id="4.10.400.10:FF:000065">
    <property type="entry name" value="Transmembrane protease serine 7"/>
    <property type="match status" value="1"/>
</dbReference>
<dbReference type="Pfam" id="PF02210">
    <property type="entry name" value="Laminin_G_2"/>
    <property type="match status" value="1"/>
</dbReference>
<feature type="disulfide bond" evidence="17">
    <location>
        <begin position="2332"/>
        <end position="2347"/>
    </location>
</feature>
<keyword evidence="5" id="KW-0812">Transmembrane</keyword>
<keyword evidence="15" id="KW-0393">Immunoglobulin domain</keyword>
<feature type="disulfide bond" evidence="17">
    <location>
        <begin position="531"/>
        <end position="549"/>
    </location>
</feature>
<dbReference type="InterPro" id="IPR023415">
    <property type="entry name" value="LDLR_class-A_CS"/>
</dbReference>
<dbReference type="PROSITE" id="PS50026">
    <property type="entry name" value="EGF_3"/>
    <property type="match status" value="4"/>
</dbReference>
<evidence type="ECO:0000256" key="15">
    <source>
        <dbReference type="ARBA" id="ARBA00023319"/>
    </source>
</evidence>
<feature type="disulfide bond" evidence="17">
    <location>
        <begin position="2167"/>
        <end position="2185"/>
    </location>
</feature>
<feature type="domain" description="EGF-like" evidence="23">
    <location>
        <begin position="4975"/>
        <end position="5010"/>
    </location>
</feature>
<feature type="domain" description="Ig-like" evidence="25">
    <location>
        <begin position="4245"/>
        <end position="4324"/>
    </location>
</feature>
<feature type="domain" description="EGF-like" evidence="23">
    <location>
        <begin position="4937"/>
        <end position="4973"/>
    </location>
</feature>
<feature type="disulfide bond" evidence="17">
    <location>
        <begin position="507"/>
        <end position="522"/>
    </location>
</feature>
<feature type="disulfide bond" evidence="17">
    <location>
        <begin position="2371"/>
        <end position="2386"/>
    </location>
</feature>
<dbReference type="SUPFAM" id="SSF57196">
    <property type="entry name" value="EGF/Laminin"/>
    <property type="match status" value="4"/>
</dbReference>
<evidence type="ECO:0000256" key="4">
    <source>
        <dbReference type="ARBA" id="ARBA00022530"/>
    </source>
</evidence>
<evidence type="ECO:0000259" key="24">
    <source>
        <dbReference type="PROSITE" id="PS50027"/>
    </source>
</evidence>
<dbReference type="GO" id="GO:0048731">
    <property type="term" value="P:system development"/>
    <property type="evidence" value="ECO:0007669"/>
    <property type="project" value="UniProtKB-ARBA"/>
</dbReference>
<feature type="compositionally biased region" description="Basic and acidic residues" evidence="19">
    <location>
        <begin position="5031"/>
        <end position="5040"/>
    </location>
</feature>
<feature type="domain" description="Ig-like" evidence="25">
    <location>
        <begin position="3863"/>
        <end position="3942"/>
    </location>
</feature>
<dbReference type="PROSITE" id="PS50027">
    <property type="entry name" value="EGF_LAM_2"/>
    <property type="match status" value="4"/>
</dbReference>
<evidence type="ECO:0000256" key="7">
    <source>
        <dbReference type="ARBA" id="ARBA00022737"/>
    </source>
</evidence>
<feature type="disulfide bond" evidence="17">
    <location>
        <begin position="1867"/>
        <end position="1879"/>
    </location>
</feature>
<evidence type="ECO:0000256" key="1">
    <source>
        <dbReference type="ARBA" id="ARBA00004167"/>
    </source>
</evidence>
<feature type="disulfide bond" evidence="17">
    <location>
        <begin position="583"/>
        <end position="598"/>
    </location>
</feature>
<evidence type="ECO:0000259" key="25">
    <source>
        <dbReference type="PROSITE" id="PS50835"/>
    </source>
</evidence>
<feature type="chain" id="PRO_5026651924" evidence="20">
    <location>
        <begin position="25"/>
        <end position="5074"/>
    </location>
</feature>
<feature type="domain" description="Ig-like" evidence="25">
    <location>
        <begin position="2432"/>
        <end position="2508"/>
    </location>
</feature>
<dbReference type="InterPro" id="IPR013783">
    <property type="entry name" value="Ig-like_fold"/>
</dbReference>
<feature type="disulfide bond" evidence="17">
    <location>
        <begin position="639"/>
        <end position="651"/>
    </location>
</feature>
<feature type="disulfide bond" evidence="16">
    <location>
        <begin position="5000"/>
        <end position="5009"/>
    </location>
</feature>
<dbReference type="GO" id="GO:0005041">
    <property type="term" value="F:low-density lipoprotein particle receptor activity"/>
    <property type="evidence" value="ECO:0007669"/>
    <property type="project" value="TreeGrafter"/>
</dbReference>
<dbReference type="InterPro" id="IPR003598">
    <property type="entry name" value="Ig_sub2"/>
</dbReference>
<evidence type="ECO:0000256" key="3">
    <source>
        <dbReference type="ARBA" id="ARBA00022525"/>
    </source>
</evidence>
<dbReference type="PANTHER" id="PTHR22722:SF14">
    <property type="entry name" value="MEGALIN, ISOFORM A"/>
    <property type="match status" value="1"/>
</dbReference>
<evidence type="ECO:0000256" key="9">
    <source>
        <dbReference type="ARBA" id="ARBA00022989"/>
    </source>
</evidence>
<dbReference type="CDD" id="cd00055">
    <property type="entry name" value="EGF_Lam"/>
    <property type="match status" value="4"/>
</dbReference>
<keyword evidence="7" id="KW-0677">Repeat</keyword>
<feature type="domain" description="Laminin EGF-like" evidence="24">
    <location>
        <begin position="2813"/>
        <end position="2869"/>
    </location>
</feature>
<dbReference type="SMART" id="SM00408">
    <property type="entry name" value="IGc2"/>
    <property type="match status" value="13"/>
</dbReference>
<feature type="region of interest" description="Disordered" evidence="19">
    <location>
        <begin position="1322"/>
        <end position="1372"/>
    </location>
</feature>
<keyword evidence="14 18" id="KW-0424">Laminin EGF-like domain</keyword>
<feature type="disulfide bond" evidence="17">
    <location>
        <begin position="1874"/>
        <end position="1892"/>
    </location>
</feature>
<dbReference type="InterPro" id="IPR007110">
    <property type="entry name" value="Ig-like_dom"/>
</dbReference>
<dbReference type="SUPFAM" id="SSF49899">
    <property type="entry name" value="Concanavalin A-like lectins/glucanases"/>
    <property type="match status" value="1"/>
</dbReference>
<feature type="domain" description="Ig-like" evidence="25">
    <location>
        <begin position="4679"/>
        <end position="4757"/>
    </location>
</feature>
<dbReference type="GO" id="GO:0005886">
    <property type="term" value="C:plasma membrane"/>
    <property type="evidence" value="ECO:0007669"/>
    <property type="project" value="TreeGrafter"/>
</dbReference>
<feature type="disulfide bond" evidence="17">
    <location>
        <begin position="2160"/>
        <end position="2172"/>
    </location>
</feature>
<evidence type="ECO:0000259" key="21">
    <source>
        <dbReference type="PROSITE" id="PS50024"/>
    </source>
</evidence>
<gene>
    <name evidence="28" type="primary">LOC112456807</name>
</gene>
<feature type="disulfide bond" evidence="17">
    <location>
        <begin position="2029"/>
        <end position="2041"/>
    </location>
</feature>
<feature type="disulfide bond" evidence="17">
    <location>
        <begin position="2320"/>
        <end position="2338"/>
    </location>
</feature>
<feature type="compositionally biased region" description="Acidic residues" evidence="19">
    <location>
        <begin position="1438"/>
        <end position="1449"/>
    </location>
</feature>
<dbReference type="SUPFAM" id="SSF48726">
    <property type="entry name" value="Immunoglobulin"/>
    <property type="match status" value="13"/>
</dbReference>
<dbReference type="CTD" id="45320"/>
<feature type="disulfide bond" evidence="17">
    <location>
        <begin position="1677"/>
        <end position="1692"/>
    </location>
</feature>
<dbReference type="InterPro" id="IPR000742">
    <property type="entry name" value="EGF"/>
</dbReference>
<feature type="disulfide bond" evidence="17">
    <location>
        <begin position="2120"/>
        <end position="2138"/>
    </location>
</feature>
<feature type="disulfide bond" evidence="17">
    <location>
        <begin position="1905"/>
        <end position="1917"/>
    </location>
</feature>
<keyword evidence="16" id="KW-0245">EGF-like domain</keyword>
<feature type="disulfide bond" evidence="17">
    <location>
        <begin position="622"/>
        <end position="637"/>
    </location>
</feature>
<feature type="disulfide bond" evidence="18">
    <location>
        <begin position="3183"/>
        <end position="3192"/>
    </location>
</feature>
<feature type="disulfide bond" evidence="17">
    <location>
        <begin position="1998"/>
        <end position="2016"/>
    </location>
</feature>
<dbReference type="CDD" id="cd00110">
    <property type="entry name" value="LamG"/>
    <property type="match status" value="1"/>
</dbReference>
<dbReference type="InterPro" id="IPR001791">
    <property type="entry name" value="Laminin_G"/>
</dbReference>
<feature type="disulfide bond" evidence="17">
    <location>
        <begin position="2036"/>
        <end position="2054"/>
    </location>
</feature>
<keyword evidence="27" id="KW-1185">Reference proteome</keyword>
<dbReference type="GO" id="GO:0048513">
    <property type="term" value="P:animal organ development"/>
    <property type="evidence" value="ECO:0007669"/>
    <property type="project" value="UniProtKB-ARBA"/>
</dbReference>
<keyword evidence="12" id="KW-0675">Receptor</keyword>
<feature type="disulfide bond" evidence="17">
    <location>
        <begin position="1991"/>
        <end position="2003"/>
    </location>
</feature>
<dbReference type="CDD" id="cd00054">
    <property type="entry name" value="EGF_CA"/>
    <property type="match status" value="1"/>
</dbReference>
<feature type="signal peptide" evidence="20">
    <location>
        <begin position="1"/>
        <end position="24"/>
    </location>
</feature>
<feature type="domain" description="Laminin G" evidence="22">
    <location>
        <begin position="4762"/>
        <end position="4939"/>
    </location>
</feature>
<dbReference type="InterPro" id="IPR013320">
    <property type="entry name" value="ConA-like_dom_sf"/>
</dbReference>
<dbReference type="InterPro" id="IPR056863">
    <property type="entry name" value="LMN_ATRN_NET-like_EGF"/>
</dbReference>
<feature type="region of interest" description="Disordered" evidence="19">
    <location>
        <begin position="4223"/>
        <end position="4258"/>
    </location>
</feature>
<feature type="domain" description="Laminin IV type A" evidence="26">
    <location>
        <begin position="2947"/>
        <end position="3130"/>
    </location>
</feature>
<feature type="domain" description="Ig-like" evidence="25">
    <location>
        <begin position="4434"/>
        <end position="4518"/>
    </location>
</feature>
<comment type="caution">
    <text evidence="16">Lacks conserved residue(s) required for the propagation of feature annotation.</text>
</comment>
<evidence type="ECO:0000256" key="12">
    <source>
        <dbReference type="ARBA" id="ARBA00023170"/>
    </source>
</evidence>
<evidence type="ECO:0000256" key="6">
    <source>
        <dbReference type="ARBA" id="ARBA00022729"/>
    </source>
</evidence>
<proteinExistence type="predicted"/>
<dbReference type="GeneID" id="112456807"/>
<dbReference type="GO" id="GO:0043235">
    <property type="term" value="C:receptor complex"/>
    <property type="evidence" value="ECO:0007669"/>
    <property type="project" value="TreeGrafter"/>
</dbReference>
<dbReference type="Pfam" id="PF24973">
    <property type="entry name" value="EGF_LMN_ATRN"/>
    <property type="match status" value="1"/>
</dbReference>
<feature type="compositionally biased region" description="Basic residues" evidence="19">
    <location>
        <begin position="5047"/>
        <end position="5074"/>
    </location>
</feature>
<dbReference type="InterPro" id="IPR002172">
    <property type="entry name" value="LDrepeatLR_classA_rpt"/>
</dbReference>
<accession>A0A6J1Q0X4</accession>
<dbReference type="Pfam" id="PF00053">
    <property type="entry name" value="EGF_laminin"/>
    <property type="match status" value="5"/>
</dbReference>
<evidence type="ECO:0000313" key="28">
    <source>
        <dbReference type="RefSeq" id="XP_024875333.1"/>
    </source>
</evidence>
<dbReference type="SMART" id="SM00180">
    <property type="entry name" value="EGF_Lam"/>
    <property type="match status" value="7"/>
</dbReference>
<feature type="disulfide bond" evidence="17">
    <location>
        <begin position="2113"/>
        <end position="2125"/>
    </location>
</feature>
<dbReference type="FunFam" id="2.10.25.10:FF:000033">
    <property type="entry name" value="Laminin subunit alpha 2"/>
    <property type="match status" value="1"/>
</dbReference>
<dbReference type="PROSITE" id="PS50835">
    <property type="entry name" value="IG_LIKE"/>
    <property type="match status" value="13"/>
</dbReference>
<dbReference type="Pfam" id="PF00057">
    <property type="entry name" value="Ldl_recept_a"/>
    <property type="match status" value="20"/>
</dbReference>
<dbReference type="PROSITE" id="PS01209">
    <property type="entry name" value="LDLRA_1"/>
    <property type="match status" value="10"/>
</dbReference>
<dbReference type="Proteomes" id="UP000504618">
    <property type="component" value="Unplaced"/>
</dbReference>
<feature type="compositionally biased region" description="Basic and acidic residues" evidence="19">
    <location>
        <begin position="1585"/>
        <end position="1596"/>
    </location>
</feature>
<feature type="domain" description="Laminin EGF-like" evidence="24">
    <location>
        <begin position="2872"/>
        <end position="2921"/>
    </location>
</feature>
<dbReference type="PROSITE" id="PS01186">
    <property type="entry name" value="EGF_2"/>
    <property type="match status" value="2"/>
</dbReference>
<dbReference type="InterPro" id="IPR036055">
    <property type="entry name" value="LDL_receptor-like_sf"/>
</dbReference>
<evidence type="ECO:0000256" key="16">
    <source>
        <dbReference type="PROSITE-ProRule" id="PRU00076"/>
    </source>
</evidence>
<evidence type="ECO:0000256" key="11">
    <source>
        <dbReference type="ARBA" id="ARBA00023157"/>
    </source>
</evidence>
<feature type="disulfide bond" evidence="17">
    <location>
        <begin position="610"/>
        <end position="628"/>
    </location>
</feature>
<feature type="disulfide bond" evidence="17">
    <location>
        <begin position="543"/>
        <end position="558"/>
    </location>
</feature>
<feature type="compositionally biased region" description="Basic and acidic residues" evidence="19">
    <location>
        <begin position="1402"/>
        <end position="1411"/>
    </location>
</feature>
<feature type="domain" description="Laminin EGF-like" evidence="24">
    <location>
        <begin position="3221"/>
        <end position="3269"/>
    </location>
</feature>
<dbReference type="SMART" id="SM00181">
    <property type="entry name" value="EGF"/>
    <property type="match status" value="8"/>
</dbReference>
<feature type="compositionally biased region" description="Polar residues" evidence="19">
    <location>
        <begin position="1391"/>
        <end position="1400"/>
    </location>
</feature>
<dbReference type="SUPFAM" id="SSF57424">
    <property type="entry name" value="LDL receptor-like module"/>
    <property type="match status" value="22"/>
</dbReference>
<dbReference type="RefSeq" id="XP_024875333.1">
    <property type="nucleotide sequence ID" value="XM_025019565.1"/>
</dbReference>
<feature type="disulfide bond" evidence="17">
    <location>
        <begin position="564"/>
        <end position="576"/>
    </location>
</feature>
<feature type="disulfide bond" evidence="17">
    <location>
        <begin position="571"/>
        <end position="589"/>
    </location>
</feature>
<feature type="disulfide bond" evidence="16">
    <location>
        <begin position="4944"/>
        <end position="4961"/>
    </location>
</feature>
<evidence type="ECO:0000259" key="22">
    <source>
        <dbReference type="PROSITE" id="PS50025"/>
    </source>
</evidence>
<dbReference type="GO" id="GO:0009653">
    <property type="term" value="P:anatomical structure morphogenesis"/>
    <property type="evidence" value="ECO:0007669"/>
    <property type="project" value="UniProtKB-ARBA"/>
</dbReference>
<keyword evidence="11 16" id="KW-1015">Disulfide bond</keyword>
<dbReference type="FunFam" id="4.10.400.10:FF:000044">
    <property type="entry name" value="Basement membrane-specific heparan sulfate proteoglycan core protein"/>
    <property type="match status" value="1"/>
</dbReference>
<dbReference type="GO" id="GO:0030154">
    <property type="term" value="P:cell differentiation"/>
    <property type="evidence" value="ECO:0007669"/>
    <property type="project" value="UniProtKB-ARBA"/>
</dbReference>
<feature type="disulfide bond" evidence="17">
    <location>
        <begin position="2415"/>
        <end position="2430"/>
    </location>
</feature>
<feature type="disulfide bond" evidence="17">
    <location>
        <begin position="603"/>
        <end position="615"/>
    </location>
</feature>
<dbReference type="SMART" id="SM00282">
    <property type="entry name" value="LamG"/>
    <property type="match status" value="1"/>
</dbReference>
<feature type="disulfide bond" evidence="16">
    <location>
        <begin position="2873"/>
        <end position="2890"/>
    </location>
</feature>
<dbReference type="CDD" id="cd00112">
    <property type="entry name" value="LDLa"/>
    <property type="match status" value="23"/>
</dbReference>
<feature type="disulfide bond" evidence="17">
    <location>
        <begin position="495"/>
        <end position="513"/>
    </location>
</feature>
<feature type="disulfide bond" evidence="17">
    <location>
        <begin position="1951"/>
        <end position="1969"/>
    </location>
</feature>
<feature type="compositionally biased region" description="Basic and acidic residues" evidence="19">
    <location>
        <begin position="1330"/>
        <end position="1340"/>
    </location>
</feature>
<feature type="disulfide bond" evidence="17">
    <location>
        <begin position="456"/>
        <end position="474"/>
    </location>
</feature>
<feature type="disulfide bond" evidence="16">
    <location>
        <begin position="2892"/>
        <end position="2901"/>
    </location>
</feature>
<evidence type="ECO:0000259" key="23">
    <source>
        <dbReference type="PROSITE" id="PS50026"/>
    </source>
</evidence>
<feature type="compositionally biased region" description="Basic residues" evidence="19">
    <location>
        <begin position="1341"/>
        <end position="1370"/>
    </location>
</feature>
<dbReference type="FunFam" id="2.60.40.10:FF:000032">
    <property type="entry name" value="palladin isoform X1"/>
    <property type="match status" value="1"/>
</dbReference>
<evidence type="ECO:0000256" key="10">
    <source>
        <dbReference type="ARBA" id="ARBA00023136"/>
    </source>
</evidence>
<dbReference type="InterPro" id="IPR013098">
    <property type="entry name" value="Ig_I-set"/>
</dbReference>
<feature type="domain" description="Ig-like" evidence="25">
    <location>
        <begin position="3658"/>
        <end position="3747"/>
    </location>
</feature>
<evidence type="ECO:0000256" key="2">
    <source>
        <dbReference type="ARBA" id="ARBA00004302"/>
    </source>
</evidence>
<dbReference type="GO" id="GO:0005509">
    <property type="term" value="F:calcium ion binding"/>
    <property type="evidence" value="ECO:0007669"/>
    <property type="project" value="InterPro"/>
</dbReference>
<feature type="domain" description="Ig-like" evidence="25">
    <location>
        <begin position="4347"/>
        <end position="4431"/>
    </location>
</feature>
<feature type="disulfide bond" evidence="17">
    <location>
        <begin position="1658"/>
        <end position="1670"/>
    </location>
</feature>
<dbReference type="Gene3D" id="2.60.40.10">
    <property type="entry name" value="Immunoglobulins"/>
    <property type="match status" value="13"/>
</dbReference>
<dbReference type="Gene3D" id="2.170.300.10">
    <property type="entry name" value="Tie2 ligand-binding domain superfamily"/>
    <property type="match status" value="2"/>
</dbReference>
<evidence type="ECO:0000256" key="19">
    <source>
        <dbReference type="SAM" id="MobiDB-lite"/>
    </source>
</evidence>
<feature type="disulfide bond" evidence="17">
    <location>
        <begin position="1944"/>
        <end position="1956"/>
    </location>
</feature>
<keyword evidence="3" id="KW-0964">Secreted</keyword>
<feature type="region of interest" description="Disordered" evidence="19">
    <location>
        <begin position="1252"/>
        <end position="1288"/>
    </location>
</feature>
<feature type="domain" description="Laminin IV type A" evidence="26">
    <location>
        <begin position="2588"/>
        <end position="2758"/>
    </location>
</feature>
<dbReference type="FunFam" id="4.10.400.10:FF:000034">
    <property type="entry name" value="Low-density lipoprotein receptor-related protein 2"/>
    <property type="match status" value="1"/>
</dbReference>
<evidence type="ECO:0000313" key="27">
    <source>
        <dbReference type="Proteomes" id="UP000504618"/>
    </source>
</evidence>
<feature type="disulfide bond" evidence="16">
    <location>
        <begin position="4979"/>
        <end position="4989"/>
    </location>
</feature>
<dbReference type="Pfam" id="PF00052">
    <property type="entry name" value="Laminin_B"/>
    <property type="match status" value="3"/>
</dbReference>
<keyword evidence="9" id="KW-1133">Transmembrane helix</keyword>
<feature type="disulfide bond" evidence="17">
    <location>
        <begin position="1886"/>
        <end position="1901"/>
    </location>
</feature>
<dbReference type="Pfam" id="PF13927">
    <property type="entry name" value="Ig_3"/>
    <property type="match status" value="11"/>
</dbReference>
<feature type="region of interest" description="Disordered" evidence="19">
    <location>
        <begin position="68"/>
        <end position="89"/>
    </location>
</feature>
<organism evidence="27 28">
    <name type="scientific">Temnothorax curvispinosus</name>
    <dbReference type="NCBI Taxonomy" id="300111"/>
    <lineage>
        <taxon>Eukaryota</taxon>
        <taxon>Metazoa</taxon>
        <taxon>Ecdysozoa</taxon>
        <taxon>Arthropoda</taxon>
        <taxon>Hexapoda</taxon>
        <taxon>Insecta</taxon>
        <taxon>Pterygota</taxon>
        <taxon>Neoptera</taxon>
        <taxon>Endopterygota</taxon>
        <taxon>Hymenoptera</taxon>
        <taxon>Apocrita</taxon>
        <taxon>Aculeata</taxon>
        <taxon>Formicoidea</taxon>
        <taxon>Formicidae</taxon>
        <taxon>Myrmicinae</taxon>
        <taxon>Temnothorax</taxon>
    </lineage>
</organism>
<dbReference type="InterPro" id="IPR003599">
    <property type="entry name" value="Ig_sub"/>
</dbReference>
<evidence type="ECO:0000256" key="5">
    <source>
        <dbReference type="ARBA" id="ARBA00022692"/>
    </source>
</evidence>
<feature type="disulfide bond" evidence="17">
    <location>
        <begin position="524"/>
        <end position="536"/>
    </location>
</feature>
<feature type="domain" description="EGF-like" evidence="23">
    <location>
        <begin position="2863"/>
        <end position="2902"/>
    </location>
</feature>
<comment type="subcellular location">
    <subcellularLocation>
        <location evidence="1">Membrane</location>
        <topology evidence="1">Single-pass membrane protein</topology>
    </subcellularLocation>
    <subcellularLocation>
        <location evidence="2">Secreted</location>
        <location evidence="2">Extracellular space</location>
        <location evidence="2">Extracellular matrix</location>
        <location evidence="2">Basement membrane</location>
    </subcellularLocation>
</comment>
<feature type="disulfide bond" evidence="17">
    <location>
        <begin position="1912"/>
        <end position="1930"/>
    </location>
</feature>
<feature type="disulfide bond" evidence="17">
    <location>
        <begin position="1924"/>
        <end position="1939"/>
    </location>
</feature>
<dbReference type="InterPro" id="IPR001881">
    <property type="entry name" value="EGF-like_Ca-bd_dom"/>
</dbReference>
<feature type="compositionally biased region" description="Polar residues" evidence="19">
    <location>
        <begin position="68"/>
        <end position="77"/>
    </location>
</feature>
<dbReference type="PROSITE" id="PS01248">
    <property type="entry name" value="EGF_LAM_1"/>
    <property type="match status" value="4"/>
</dbReference>
<feature type="disulfide bond" evidence="18">
    <location>
        <begin position="3221"/>
        <end position="3233"/>
    </location>
</feature>
<feature type="domain" description="Ig-like" evidence="25">
    <location>
        <begin position="3766"/>
        <end position="3847"/>
    </location>
</feature>
<dbReference type="SMART" id="SM00192">
    <property type="entry name" value="LDLa"/>
    <property type="match status" value="24"/>
</dbReference>
<protein>
    <submittedName>
        <fullName evidence="28">Basement membrane-specific heparan sulfate proteoglycan core protein-like isoform X1</fullName>
    </submittedName>
</protein>
<feature type="domain" description="Ig-like" evidence="25">
    <location>
        <begin position="3950"/>
        <end position="4032"/>
    </location>
</feature>
<keyword evidence="10" id="KW-0472">Membrane</keyword>
<feature type="region of interest" description="Disordered" evidence="19">
    <location>
        <begin position="5031"/>
        <end position="5074"/>
    </location>
</feature>
<feature type="domain" description="Ig-like" evidence="25">
    <location>
        <begin position="4587"/>
        <end position="4668"/>
    </location>
</feature>
<feature type="region of interest" description="Disordered" evidence="19">
    <location>
        <begin position="1802"/>
        <end position="1825"/>
    </location>
</feature>
<feature type="disulfide bond" evidence="16">
    <location>
        <begin position="2840"/>
        <end position="2849"/>
    </location>
</feature>
<dbReference type="PROSITE" id="PS00022">
    <property type="entry name" value="EGF_1"/>
    <property type="match status" value="5"/>
</dbReference>
<name>A0A6J1Q0X4_9HYME</name>
<feature type="disulfide bond" evidence="17">
    <location>
        <begin position="2359"/>
        <end position="2377"/>
    </location>
</feature>
<dbReference type="FunFam" id="2.10.25.10:FF:000106">
    <property type="entry name" value="Heparan sulfate proteoglycan 2"/>
    <property type="match status" value="1"/>
</dbReference>
<dbReference type="InterPro" id="IPR051221">
    <property type="entry name" value="LDLR-related"/>
</dbReference>
<feature type="disulfide bond" evidence="17">
    <location>
        <begin position="449"/>
        <end position="461"/>
    </location>
</feature>
<evidence type="ECO:0000256" key="13">
    <source>
        <dbReference type="ARBA" id="ARBA00023180"/>
    </source>
</evidence>
<keyword evidence="8" id="KW-0084">Basement membrane</keyword>
<dbReference type="InterPro" id="IPR000152">
    <property type="entry name" value="EGF-type_Asp/Asn_hydroxyl_site"/>
</dbReference>
<feature type="domain" description="SEA" evidence="21">
    <location>
        <begin position="193"/>
        <end position="305"/>
    </location>
</feature>
<dbReference type="InterPro" id="IPR036179">
    <property type="entry name" value="Ig-like_dom_sf"/>
</dbReference>
<feature type="disulfide bond" evidence="17">
    <location>
        <begin position="1963"/>
        <end position="1978"/>
    </location>
</feature>
<dbReference type="OrthoDB" id="10055367at2759"/>
<dbReference type="Pfam" id="PF07679">
    <property type="entry name" value="I-set"/>
    <property type="match status" value="1"/>
</dbReference>
<dbReference type="SMART" id="SM00409">
    <property type="entry name" value="IG"/>
    <property type="match status" value="13"/>
</dbReference>
<dbReference type="Pfam" id="PF00008">
    <property type="entry name" value="EGF"/>
    <property type="match status" value="1"/>
</dbReference>
<dbReference type="InterPro" id="IPR000034">
    <property type="entry name" value="Laminin_IV"/>
</dbReference>
<dbReference type="Gene3D" id="4.10.400.10">
    <property type="entry name" value="Low-density Lipoprotein Receptor"/>
    <property type="match status" value="23"/>
</dbReference>
<feature type="domain" description="Ig-like" evidence="25">
    <location>
        <begin position="4130"/>
        <end position="4221"/>
    </location>
</feature>
<feature type="disulfide bond" evidence="17">
    <location>
        <begin position="658"/>
        <end position="673"/>
    </location>
</feature>
<feature type="disulfide bond" evidence="17">
    <location>
        <begin position="1849"/>
        <end position="1864"/>
    </location>
</feature>
<feature type="region of interest" description="Disordered" evidence="19">
    <location>
        <begin position="1391"/>
        <end position="1420"/>
    </location>
</feature>
<feature type="disulfide bond" evidence="17">
    <location>
        <begin position="4535"/>
        <end position="4547"/>
    </location>
</feature>
<feature type="disulfide bond" evidence="17">
    <location>
        <begin position="429"/>
        <end position="444"/>
    </location>
</feature>
<feature type="disulfide bond" evidence="17">
    <location>
        <begin position="4542"/>
        <end position="4560"/>
    </location>
</feature>
<dbReference type="Gene3D" id="2.60.120.200">
    <property type="match status" value="1"/>
</dbReference>
<feature type="disulfide bond" evidence="17">
    <location>
        <begin position="2010"/>
        <end position="2025"/>
    </location>
</feature>
<feature type="disulfide bond" evidence="17">
    <location>
        <begin position="2352"/>
        <end position="2364"/>
    </location>
</feature>
<keyword evidence="6 20" id="KW-0732">Signal</keyword>
<feature type="domain" description="EGF-like" evidence="23">
    <location>
        <begin position="2811"/>
        <end position="2850"/>
    </location>
</feature>
<feature type="disulfide bond" evidence="16">
    <location>
        <begin position="4963"/>
        <end position="4972"/>
    </location>
</feature>
<reference evidence="28" key="1">
    <citation type="submission" date="2025-08" db="UniProtKB">
        <authorList>
            <consortium name="RefSeq"/>
        </authorList>
    </citation>
    <scope>IDENTIFICATION</scope>
    <source>
        <tissue evidence="28">Whole body</tissue>
    </source>
</reference>
<dbReference type="SMART" id="SM00281">
    <property type="entry name" value="LamB"/>
    <property type="match status" value="3"/>
</dbReference>
<dbReference type="FunFam" id="4.10.400.10:FF:000002">
    <property type="entry name" value="Low-density lipoprotein receptor-related protein 1"/>
    <property type="match status" value="1"/>
</dbReference>
<evidence type="ECO:0000256" key="14">
    <source>
        <dbReference type="ARBA" id="ARBA00023292"/>
    </source>
</evidence>
<dbReference type="PROSITE" id="PS50024">
    <property type="entry name" value="SEA"/>
    <property type="match status" value="1"/>
</dbReference>
<feature type="disulfide bond" evidence="17">
    <location>
        <begin position="468"/>
        <end position="483"/>
    </location>
</feature>
<dbReference type="InterPro" id="IPR013106">
    <property type="entry name" value="Ig_V-set"/>
</dbReference>
<dbReference type="FunFam" id="2.10.25.10:FF:000090">
    <property type="entry name" value="laminin subunit alpha"/>
    <property type="match status" value="1"/>
</dbReference>
<feature type="domain" description="Ig-like" evidence="25">
    <location>
        <begin position="4039"/>
        <end position="4127"/>
    </location>
</feature>
<dbReference type="SMART" id="SM00406">
    <property type="entry name" value="IGv"/>
    <property type="match status" value="5"/>
</dbReference>
<dbReference type="InterPro" id="IPR000082">
    <property type="entry name" value="SEA_dom"/>
</dbReference>
<keyword evidence="4" id="KW-0272">Extracellular matrix</keyword>
<feature type="disulfide bond" evidence="17">
    <location>
        <begin position="488"/>
        <end position="500"/>
    </location>
</feature>
<feature type="disulfide bond" evidence="17">
    <location>
        <begin position="2313"/>
        <end position="2325"/>
    </location>
</feature>
<evidence type="ECO:0000256" key="20">
    <source>
        <dbReference type="SAM" id="SignalP"/>
    </source>
</evidence>
<feature type="disulfide bond" evidence="17">
    <location>
        <begin position="334"/>
        <end position="349"/>
    </location>
</feature>
<dbReference type="PROSITE" id="PS50068">
    <property type="entry name" value="LDLRA_2"/>
    <property type="match status" value="24"/>
</dbReference>
<dbReference type="PROSITE" id="PS51115">
    <property type="entry name" value="LAMININ_IVA"/>
    <property type="match status" value="3"/>
</dbReference>
<dbReference type="PROSITE" id="PS50025">
    <property type="entry name" value="LAM_G_DOMAIN"/>
    <property type="match status" value="1"/>
</dbReference>
<keyword evidence="13" id="KW-0325">Glycoprotein</keyword>
<feature type="disulfide bond" evidence="17">
    <location>
        <begin position="1837"/>
        <end position="1855"/>
    </location>
</feature>
<feature type="region of interest" description="Disordered" evidence="19">
    <location>
        <begin position="102"/>
        <end position="169"/>
    </location>
</feature>
<dbReference type="PROSITE" id="PS00010">
    <property type="entry name" value="ASX_HYDROXYL"/>
    <property type="match status" value="1"/>
</dbReference>
<feature type="disulfide bond" evidence="17">
    <location>
        <begin position="2094"/>
        <end position="2109"/>
    </location>
</feature>
<feature type="region of interest" description="Disordered" evidence="19">
    <location>
        <begin position="1514"/>
        <end position="1603"/>
    </location>
</feature>
<evidence type="ECO:0000256" key="18">
    <source>
        <dbReference type="PROSITE-ProRule" id="PRU00460"/>
    </source>
</evidence>
<dbReference type="SMART" id="SM00179">
    <property type="entry name" value="EGF_CA"/>
    <property type="match status" value="2"/>
</dbReference>
<feature type="disulfide bond" evidence="17">
    <location>
        <begin position="1744"/>
        <end position="1759"/>
    </location>
</feature>
<dbReference type="PANTHER" id="PTHR22722">
    <property type="entry name" value="LOW-DENSITY LIPOPROTEIN RECEPTOR-RELATED PROTEIN 2-RELATED"/>
    <property type="match status" value="1"/>
</dbReference>
<feature type="region of interest" description="Disordered" evidence="19">
    <location>
        <begin position="1438"/>
        <end position="1461"/>
    </location>
</feature>
<feature type="disulfide bond" evidence="17">
    <location>
        <begin position="322"/>
        <end position="340"/>
    </location>
</feature>
<feature type="domain" description="Laminin IV type A" evidence="26">
    <location>
        <begin position="3295"/>
        <end position="3474"/>
    </location>
</feature>
<feature type="disulfide bond" evidence="17">
    <location>
        <begin position="1665"/>
        <end position="1683"/>
    </location>
</feature>
<sequence>MKNRVLLKSALLLLLIAADGLVTASEDDDLIFDPEGKQTAAQAPLIETHQDDSLFHRIKREVLDFFTSSSTTTQAPSDSKEEDGDQNQDIDKSVILNVGDKGNFTLDQPEAPSAETGIGGIERLTLEKNDDNSEADDEHENEINSAAESQRVPITYGNSDDEDLAGSGEIEGSAGEVEYHPNTGNQHRNTDGKARFYRITLTVGEPYRREYSDRNSLEYRELSSNLTHAVENLYNRHIPGYNHFANVVKISPTTDAFTSQVTLDIGSTFTDELEVRAILEQQLQYHSLGSIQVGPEGFTFRIFQAGEKDAQPECDQTAELRCRSGECVPLESRCDGVLQCDDGSDEDNCPTDSSNRTRDDFEYTTLAPQHPSLHFPETTHTRVQPEVKLEIDDREDEESTLRPPSNKCRADDTVRCHDGSRYICSVQQCDGVLDCDDGGDEVDCPHPGCSAGEFACDVNRCILESQRCNFVEDCQDGSDEHDCNYPACSSSEFICRNGQCIDSNKYCDGMQDCHDGSDEHNCPCREDQFECAPGYCVPLTRRCDGYTDCVGGRDEQNCYNMTRCRADEFECASGLCVSKNARCDGRNDCPDHSDEYNCTVTTCSGDQFRCLDGVCLSIDKRCNGIPDCRNGEDESQCGCGEAEFRCTDGRCISYVLQCNGVNECSDGSDERDCEKYPWRNFYNAGKFAIARKSPAAISYGGKLAGRRRNMNMQPVTTESTYRLTIKPAVTIGNPILEAFPEEAQRGRFPNSMLQSPLALNLIKIASKSKDNNPSSQWRTYLEIDRPRKPDANCSNKAQNYHLPVDQALSQLSNESQISKPLKLSDSLVRSLQIFQHNNITLKNAHSQSVNNRDRMRKIITGSKSDRTPKKTNAFNSKTSMNRLISSEEHRYATDKNIFKSKISNIKNTSLQKEVEYQNGDKVDGIKTKLERNVSNRNYIDNNAKTMHHSKNATLKAATQQIDKLVCKYITDKHMICRQNNSTAATVSIRPIYMTTSKIMTVTNETNINEISSMTDIRGKSKILRKKPRRRDGSFYQKYHDKYLRKLIASRKAITSTMKTSTESAVDARTSTTLRNTSLKNPNVLFNKTYEQRNSLENYIKAKNNNLDSREDFFGYRVKKGSKVSNYYNKHLKHRRRVASSKRTAPVTVNTNKIEESTMTNIKYDRAQKAASSVSEEMSSTAETNKTDYSSIETEKLLYEFNSPKVERQYFPTINAVDDVDITSNLSTSNRNRCNKTCSKTHKQSNVSFEKCYGNNTKTTTQNDDKIDSGLINSDETSKSETADSADDCTYMISRESRESLESSKDDFDVLILNSTTTRSPEIVTRVANESGEKAFTESHGKREHKSHNGRKNNRPKKRKKNHNAKRKRKPTSTVAWKVDEMTSVDYGNAYSSERTKTTLPHNDPRYDKADGNRNTSIGRNDWDLTDEITTEPFKTEFSDADESVLEDPTEGSGIRNGPQSEETTNVNLVTSSSISHLSTASNEKGSKKCKVLVTTTTESNWFNWLSNDDKKIDEESVECEEDNTSFSTTNDSIEKETSKYSTSVSDDSSTYDTITKSGSTTLSWELSNEENKEISNEEITTIRSTIKDEGSNDKRQTTGKSILDEESFTQSVIGGTIHDVNLDSEEEKDATEKSISDEDNEIDNDVAAITEDYEIDNCNENQHACDKYTCIEGDRVCDGVVDCLNANDETDCDYIYFKRWEEYLRVNKRVETTSSNTVEDTSPDGCNRYEHPCDGTCVNALNVCDGKEDCLDGTDEENCTEERECTPNQFKCATGNKCIEDVYRCDGYPDCPDHSDENCPPSANDTTHTTSPTTNPLDPRWTPERRRECDPRKEMRCDDGSCILLRRKCDNIFDCLDGSDERGCGVCTPAEWKCASGECLPENQRCDGITQCSDGSDEDRCVTECPAGWFRCNDGLCLDIKRRCDGRPHCLDGSDEINCPRNNCPAGQLPCDNGVCINKDFFCDHNVDCLDDSDERNCPDSGETGGSGQECHPDDFTCSDGSCIPRAAVCDGRADCPRDEDEINCHRGCSRDQFQCANGDCIRADQRCNGYIECADGSDEPEECEPPPSPSGRCAADQYMCISDRRCVPSSSVCNGISECRDGSDEHNCDRECSHGEWRCKSGDCIPEHQRCDRRIDCPYDDSDELGCHYRATQRNHSRCSAHEWMCNDGHCIPLHQRCDKRLDCPRDMSDEMDCSYDNYTDGTSDLRLKTYPSEQVIKENPAKQGREVVFQCRDEGHLRARVRWVRGNGLPLPPGSRDINGRLEIPNIQLDHAGTYICEAVGYPPSTPGRQVSVVLTVEKFEQPATRPPQVCQYDQATCSNGDCIPKSYVCDGKFDCTDGSDEMRCSPHGCEPNEFRCNNKQCVSKLWRCDGDKDCADNSDEENCAPSPPGSPCRYNEFACSSNKQCIPKSYHCDMERDCLDGSDELGCSPVYIIKPPPPMVVLVPGDMLVLTCTAIGVPIPEINWRLNWGHIPAKCTSVSTNGTGTLTCPDIQPEDQGAYSCEALNVGGFVFAVPDAIVVVKERGNVCPRGKFNSEAKTAEECISCFCFGVATECRSANLFTYQIPPPFDRQKIVSVEIVPTIKIHGDVSNQISQIRPLGRDGVQLLESFSNDLNIYNNPYFALPETYHGSQLKSYGGYLRYSIRHSGNGTPNNAPSVILSGNNYILIHKGEEPTPDYDNERSVRFFYGDWYKQQGRNEVLASREDIMMTLANVDNILIKVKYDDSPQLDVRLTNIVVDTADARNTGLGTASFVEECQCPTGYTGLSCEHCAPGYLRRESGPWLGQCYRDEPPCPPGYYGDPSRNIPCQICPCPLTNPSNQFARTCHLGSDGQPTCDCPPGYVGRRCEQCAVGYQGNPLIPGDMCVPLQQCDPNGSLSPNADPHTGKCHCKQYATGLTCNQCKANTFNLASTNQFGCIACFCMGITNKCVSSNWYRNEIRVSFTNSIRGFSLIESKSTDGPDIVEGIHLNAINREIVYSEFPNRGNNDVYYWQLPSIFLGDQITSYGGNLKYTVRYVPSPGGQSSRNNAADVELISANDINLLYYSRESPEPNSQQSFTVPLLEQYWQRTDGTQADREHLLMALADVRAIKIKATYTTHTDEAALSFVSLDTAEKYNTGKARAVEVEECTCPAGYRGLSCEDCDVGYTRAIEGLYLGICEACNCNNHSNQCDPESGTCENCAHHTTGEFCELCEPGYEGDATRGTPNDCTYGRPRPEPCRCNEAGSRGASCVDSRCECKRNVEGPECNRCRPSTYGLRAENIDGCIECYCSGVTDQCHESTLYVQQIPMWVYDSHHGFTLTDSTRRDIIDDGFELNVAMNEIGYRYPDSRSHRLFWSLPSVFTGNKVKSYGGNLTLTQHITAYPGAQSYKDQDILLIGNGITLFWTNPVEVQPEIPLTYSVPLKEHEWRRLTIEGPRSASRTDLMIVLSNLEAILVRASHSERMTATYISDISMDTAVENLIGNRRATQVEACRCPTGYTGTSCETCARGYYRDTSDRTVSYLGACNLCPCNKNEESCEISRSGHIKCHCLPGFTGQYCQDSGTGELMVSLMPMHGEVEPYSTIQFTCNYDYPDTFYIYFKLSSLNGFPITARSGEIGPIMKTEKGAVRTWFVHMGHTPCNVECHIVNYRGGELVKIVTSITPVEHTTTEGPISPPRIIVYIQEPEFQIVHTGNTVRYHCTGRSKDSDSVHIRWEKEGGQLPPDRSVEDSSGLLVIRDVKVSDSGIYVCQVSDGINIGYKKVTLTVGAFPKHLLEIPGANPVEPRVVINPPYQQVREGEPVEFRCEATGNPPPQLDWVRVHGSMSPEATFYNGVWNLPAASKNDAAEYKCVARNNVGIDEKTTILYVQDNPNKPPPQGLPPTITPSEWTGTSGDVVRLICTPSQHANVTWTRSGGLLPYTASQRDGVLTITNPTPDDSGIYVCTATSVRGTETSTTARIMIVPRRELPTVKVRPERQEVSQGTTAEVRCITSGEPGLQVKWSKYTETMSNRVQQVGDTLRIINAQVSDRGVYICRVTSPTGSYEASTIIEVEPREAPVLELYPQDVQTVILGGSADLQCRAKAGFPVPELQWSRQDNRPFASNIEQLPGGLLRLSNITANDGGAYICSASNEVGATSIIAHIEVQSMPVITILPKDGILNVKRGSRVRLTCSASGYPQPNVAWSKHVNGITIHDTYSRAAATPLSAVYEIFSVSLDDEGSYTCQATNTVGITEERIQIRIEDDDDVPCTGDRGDIPCDDQQQPQPDRDPNQGGGVLIPKDYLRIPNGGKVEMRCQVFGPDGDHIYLDWKRSDHRSLPEGSTVHNGVLSIPVVDRNAAGEYTCLGLDPAGTVLFRAKSHLEIISPPRIELNPTRQTVGPGENPSIICTATGDEPLHIEWEAIGRPLPYSVSHSGGNLQFHGITYSDAGKYVCKATNPAGTAEAVAEVLVNEHPYDSARIRAEQRDVVTHAGNSVRLRCEMRERATIHWTREGQPLPANARIGEDYLELTQVKPEDSGRYICQVQTSRGVSSDYINFNVSLNLLADCMPVYRSQCRHWEYQCRSLQCIPMEYFCDGYVQCNDGTDERFCRNARYRQYLQRRRAAAVASVSIEVSQDPINIGDTVDIHCTYTGTRSPRYRWTRPNHVSLPINAQEYGNILRLTNVAVSDSGPYRCMVDTPEGILEKDFNLIVHGGILDEPAIETKFAPYGSSLEMDCRLDLDPPIQFQWNKLGGLLPRDSQTYENKLKLTNVKAEDAGTYICVGNNGESRVEVPTVLVVTGVVPNFSQAPESYIAFPPLPDSYLKFNIEISFKPESYDGILLYNDESGQGNGDFIILSLNNGYPQFKFNLGSGPAIIRADKPVTLSEWHTIKIQRNRKEGTMLVDGEGPYKVLALGRRQGLDLKEPLYIGGVPSYSRINKQAEASTGFVGCISRLVLGEKQVDLIGDQTDSVGITTCETCAENPCNNGGVCQEAATKNGYTCLCRAGFSGKHCDNVGQSCYSGACGEGKCVDKEVGFDCYCPIGKTGSRCEHSVNIYDPAFHDDRAFIAHETPKALRRGRESSTTTHSRSRLRNAQIRKPRSRPHHHNNLHHTKH</sequence>
<feature type="compositionally biased region" description="Low complexity" evidence="19">
    <location>
        <begin position="1539"/>
        <end position="1557"/>
    </location>
</feature>
<dbReference type="InterPro" id="IPR002049">
    <property type="entry name" value="LE_dom"/>
</dbReference>
<dbReference type="Gene3D" id="2.10.25.10">
    <property type="entry name" value="Laminin"/>
    <property type="match status" value="4"/>
</dbReference>
<dbReference type="PRINTS" id="PR00261">
    <property type="entry name" value="LDLRECEPTOR"/>
</dbReference>
<feature type="disulfide bond" evidence="17">
    <location>
        <begin position="646"/>
        <end position="664"/>
    </location>
</feature>
<evidence type="ECO:0000256" key="8">
    <source>
        <dbReference type="ARBA" id="ARBA00022869"/>
    </source>
</evidence>
<feature type="disulfide bond" evidence="17">
    <location>
        <begin position="4554"/>
        <end position="4569"/>
    </location>
</feature>